<accession>A0A6V8HCG9</accession>
<dbReference type="AlphaFoldDB" id="A0A6V8HCG9"/>
<feature type="region of interest" description="Disordered" evidence="1">
    <location>
        <begin position="1"/>
        <end position="28"/>
    </location>
</feature>
<feature type="compositionally biased region" description="Basic and acidic residues" evidence="1">
    <location>
        <begin position="323"/>
        <end position="333"/>
    </location>
</feature>
<evidence type="ECO:0000256" key="1">
    <source>
        <dbReference type="SAM" id="MobiDB-lite"/>
    </source>
</evidence>
<feature type="compositionally biased region" description="Basic and acidic residues" evidence="1">
    <location>
        <begin position="363"/>
        <end position="372"/>
    </location>
</feature>
<feature type="region of interest" description="Disordered" evidence="1">
    <location>
        <begin position="86"/>
        <end position="126"/>
    </location>
</feature>
<sequence length="668" mass="73899">MASNTTSQPQQQQSDFHTAANPHIDHINYTTSENQLAGLVQAATAAAGQADSSDWATAAAAAAAAGHHHLENYSADLHLPDDGFDESAFGTLGSPANTGRQNRTSIANGQNGQGLSRAVSKKRKRGDEALDPALTGMADQGEQHQQQAQQQVFDGSEFGELARSQSQLTDARAAGVHSAAALFRQPSSNKKYTRPPMSRLYASLELSPENFLHLQAAAKNYMLDDAHPDRRDCVGQRGKGDTELVKLRLWNCVRDFLDTEGYGERFFGENVVNEGMPPRQYIWPRDQHKIISLVIPLLRRMVTNERQRQYAIETRKGGAGTQPEDRKRRKTEEIVQTAASTEQTPTQEAHPQPQPEPTPTVAQHDHQHDHQHAQSHYVPPPPPLPHHDFSGNEQLGINLSPLVLEGYPTDWNAVSQTYNMYNQNYQLDTLWGVSGLQQPDWWGLVAAVDSHWKVIHDGNPTQCAPQCEAYHLNQILTSSEITQLDWRIGGNSTAPARTEFASSVTRDLDRIIKESLIHKQENAGREPEQPQPTEHAPFLSAMHQPAYGTDSHQGQHPHPHDTSPITLRLNVIHDSKRVVPRLDVTAEQCPDLASIRSLIAHRWSGQLPASTCDENGNVDTSSWKIQVWLPEGLVTADNDGDWTIAQLSAGTIDWMDSDLRVVVDLGSS</sequence>
<organism evidence="2 3">
    <name type="scientific">Talaromyces pinophilus</name>
    <name type="common">Penicillium pinophilum</name>
    <dbReference type="NCBI Taxonomy" id="128442"/>
    <lineage>
        <taxon>Eukaryota</taxon>
        <taxon>Fungi</taxon>
        <taxon>Dikarya</taxon>
        <taxon>Ascomycota</taxon>
        <taxon>Pezizomycotina</taxon>
        <taxon>Eurotiomycetes</taxon>
        <taxon>Eurotiomycetidae</taxon>
        <taxon>Eurotiales</taxon>
        <taxon>Trichocomaceae</taxon>
        <taxon>Talaromyces</taxon>
        <taxon>Talaromyces sect. Talaromyces</taxon>
    </lineage>
</organism>
<dbReference type="Proteomes" id="UP000053095">
    <property type="component" value="Unassembled WGS sequence"/>
</dbReference>
<protein>
    <submittedName>
        <fullName evidence="2">Uncharacterized protein</fullName>
    </submittedName>
</protein>
<evidence type="ECO:0000313" key="2">
    <source>
        <dbReference type="EMBL" id="GAM38679.1"/>
    </source>
</evidence>
<reference evidence="3" key="1">
    <citation type="journal article" date="2015" name="Genome Announc.">
        <title>Draft genome sequence of Talaromyces cellulolyticus strain Y-94, a source of lignocellulosic biomass-degrading enzymes.</title>
        <authorList>
            <person name="Fujii T."/>
            <person name="Koike H."/>
            <person name="Sawayama S."/>
            <person name="Yano S."/>
            <person name="Inoue H."/>
        </authorList>
    </citation>
    <scope>NUCLEOTIDE SEQUENCE [LARGE SCALE GENOMIC DNA]</scope>
    <source>
        <strain evidence="3">Y-94</strain>
    </source>
</reference>
<feature type="compositionally biased region" description="Polar residues" evidence="1">
    <location>
        <begin position="94"/>
        <end position="114"/>
    </location>
</feature>
<gene>
    <name evidence="2" type="ORF">TCE0_033r09598</name>
</gene>
<feature type="compositionally biased region" description="Polar residues" evidence="1">
    <location>
        <begin position="337"/>
        <end position="349"/>
    </location>
</feature>
<dbReference type="EMBL" id="DF933829">
    <property type="protein sequence ID" value="GAM38679.1"/>
    <property type="molecule type" value="Genomic_DNA"/>
</dbReference>
<proteinExistence type="predicted"/>
<comment type="caution">
    <text evidence="2">The sequence shown here is derived from an EMBL/GenBank/DDBJ whole genome shotgun (WGS) entry which is preliminary data.</text>
</comment>
<feature type="region of interest" description="Disordered" evidence="1">
    <location>
        <begin position="310"/>
        <end position="393"/>
    </location>
</feature>
<evidence type="ECO:0000313" key="3">
    <source>
        <dbReference type="Proteomes" id="UP000053095"/>
    </source>
</evidence>
<keyword evidence="3" id="KW-1185">Reference proteome</keyword>
<name>A0A6V8HCG9_TALPI</name>